<comment type="caution">
    <text evidence="4">The sequence shown here is derived from an EMBL/GenBank/DDBJ whole genome shotgun (WGS) entry which is preliminary data.</text>
</comment>
<dbReference type="AlphaFoldDB" id="V6SJV9"/>
<protein>
    <recommendedName>
        <fullName evidence="3">Secretion system C-terminal sorting domain-containing protein</fullName>
    </recommendedName>
</protein>
<dbReference type="Pfam" id="PF18962">
    <property type="entry name" value="Por_Secre_tail"/>
    <property type="match status" value="1"/>
</dbReference>
<reference evidence="4 5" key="1">
    <citation type="submission" date="2013-08" db="EMBL/GenBank/DDBJ databases">
        <title>Flavobacterium limnosediminis JC2902 genome sequencing.</title>
        <authorList>
            <person name="Lee K."/>
            <person name="Yi H."/>
            <person name="Park S."/>
            <person name="Chun J."/>
        </authorList>
    </citation>
    <scope>NUCLEOTIDE SEQUENCE [LARGE SCALE GENOMIC DNA]</scope>
    <source>
        <strain evidence="4 5">JC2902</strain>
    </source>
</reference>
<organism evidence="4 5">
    <name type="scientific">Flavobacterium limnosediminis JC2902</name>
    <dbReference type="NCBI Taxonomy" id="1341181"/>
    <lineage>
        <taxon>Bacteria</taxon>
        <taxon>Pseudomonadati</taxon>
        <taxon>Bacteroidota</taxon>
        <taxon>Flavobacteriia</taxon>
        <taxon>Flavobacteriales</taxon>
        <taxon>Flavobacteriaceae</taxon>
        <taxon>Flavobacterium</taxon>
    </lineage>
</organism>
<dbReference type="STRING" id="1341181.FLJC2902T_23390"/>
<feature type="signal peptide" evidence="2">
    <location>
        <begin position="1"/>
        <end position="20"/>
    </location>
</feature>
<dbReference type="EMBL" id="AVGG01000017">
    <property type="protein sequence ID" value="ESU26998.1"/>
    <property type="molecule type" value="Genomic_DNA"/>
</dbReference>
<proteinExistence type="predicted"/>
<evidence type="ECO:0000313" key="4">
    <source>
        <dbReference type="EMBL" id="ESU26998.1"/>
    </source>
</evidence>
<evidence type="ECO:0000259" key="3">
    <source>
        <dbReference type="Pfam" id="PF18962"/>
    </source>
</evidence>
<dbReference type="OrthoDB" id="667194at2"/>
<feature type="chain" id="PRO_5004750730" description="Secretion system C-terminal sorting domain-containing protein" evidence="2">
    <location>
        <begin position="21"/>
        <end position="256"/>
    </location>
</feature>
<dbReference type="PATRIC" id="fig|1341181.4.peg.2300"/>
<dbReference type="Proteomes" id="UP000018004">
    <property type="component" value="Unassembled WGS sequence"/>
</dbReference>
<gene>
    <name evidence="4" type="ORF">FLJC2902T_23390</name>
</gene>
<evidence type="ECO:0000256" key="2">
    <source>
        <dbReference type="SAM" id="SignalP"/>
    </source>
</evidence>
<dbReference type="RefSeq" id="WP_023579910.1">
    <property type="nucleotide sequence ID" value="NZ_AVGG01000017.1"/>
</dbReference>
<dbReference type="NCBIfam" id="TIGR04183">
    <property type="entry name" value="Por_Secre_tail"/>
    <property type="match status" value="1"/>
</dbReference>
<evidence type="ECO:0000256" key="1">
    <source>
        <dbReference type="ARBA" id="ARBA00022729"/>
    </source>
</evidence>
<name>V6SJV9_9FLAO</name>
<keyword evidence="1 2" id="KW-0732">Signal</keyword>
<sequence>MKKITFTILGLLFTAGGLLAQTYSTGTVPFFGGGPTLAYSGKVDVTATTVTVTLIGPSTRWFGIAFNVAAPNQMDNIGSDVLIFDGTNMTDRSFNGQGIVPPLDTQNWTVTSNTISSGVRTVVATRNRVATEGTDYTFPLGAQPLNLTFARGVSLTVAYHESGNCGSTVSNLATDSFDIMSSKIYPNPANDFVTIELGDLVYEADILIYDVQGKKVKETAVTRENNKVDLAGLHCGSYLLNIKTASGEGSKMIVIN</sequence>
<accession>V6SJV9</accession>
<evidence type="ECO:0000313" key="5">
    <source>
        <dbReference type="Proteomes" id="UP000018004"/>
    </source>
</evidence>
<keyword evidence="5" id="KW-1185">Reference proteome</keyword>
<dbReference type="InterPro" id="IPR026444">
    <property type="entry name" value="Secre_tail"/>
</dbReference>
<feature type="domain" description="Secretion system C-terminal sorting" evidence="3">
    <location>
        <begin position="184"/>
        <end position="254"/>
    </location>
</feature>
<dbReference type="eggNOG" id="COG3794">
    <property type="taxonomic scope" value="Bacteria"/>
</dbReference>